<reference evidence="1" key="1">
    <citation type="submission" date="2023-07" db="EMBL/GenBank/DDBJ databases">
        <title>Sorghum-associated microbial communities from plants grown in Nebraska, USA.</title>
        <authorList>
            <person name="Schachtman D."/>
        </authorList>
    </citation>
    <scope>NUCLEOTIDE SEQUENCE</scope>
    <source>
        <strain evidence="1">BE56</strain>
    </source>
</reference>
<sequence>MRIPRLFCLLSLSVLAGCQYLPRSYYFTPPENEPNPAWIRIVNFTQHAEIYQYEGGVRSGGAVRSGPLPLVNTQDKGMPKAGQDLTFDFYESPLRPGLETHVDMFWEGSETRHCFVSATFIPKPGQYYQFLMSSGASGTCRMSPTLVERDENGSGWRLKPNPDVTYPDGSAVGKTFYSDDRYKDPNYKPFSPPT</sequence>
<protein>
    <submittedName>
        <fullName evidence="1">Uncharacterized protein</fullName>
    </submittedName>
</protein>
<dbReference type="EMBL" id="JAVDTH010000009">
    <property type="protein sequence ID" value="MDR6712546.1"/>
    <property type="molecule type" value="Genomic_DNA"/>
</dbReference>
<accession>A0ACC6K2E8</accession>
<evidence type="ECO:0000313" key="1">
    <source>
        <dbReference type="EMBL" id="MDR6712546.1"/>
    </source>
</evidence>
<comment type="caution">
    <text evidence="1">The sequence shown here is derived from an EMBL/GenBank/DDBJ whole genome shotgun (WGS) entry which is preliminary data.</text>
</comment>
<keyword evidence="2" id="KW-1185">Reference proteome</keyword>
<evidence type="ECO:0000313" key="2">
    <source>
        <dbReference type="Proteomes" id="UP001259587"/>
    </source>
</evidence>
<organism evidence="1 2">
    <name type="scientific">Pseudomonas hunanensis</name>
    <dbReference type="NCBI Taxonomy" id="1247546"/>
    <lineage>
        <taxon>Bacteria</taxon>
        <taxon>Pseudomonadati</taxon>
        <taxon>Pseudomonadota</taxon>
        <taxon>Gammaproteobacteria</taxon>
        <taxon>Pseudomonadales</taxon>
        <taxon>Pseudomonadaceae</taxon>
        <taxon>Pseudomonas</taxon>
    </lineage>
</organism>
<name>A0ACC6K2E8_9PSED</name>
<dbReference type="Proteomes" id="UP001259587">
    <property type="component" value="Unassembled WGS sequence"/>
</dbReference>
<gene>
    <name evidence="1" type="ORF">J2W83_002147</name>
</gene>
<proteinExistence type="predicted"/>